<dbReference type="InterPro" id="IPR017441">
    <property type="entry name" value="Protein_kinase_ATP_BS"/>
</dbReference>
<evidence type="ECO:0000256" key="2">
    <source>
        <dbReference type="ARBA" id="ARBA00022553"/>
    </source>
</evidence>
<feature type="compositionally biased region" description="Low complexity" evidence="10">
    <location>
        <begin position="144"/>
        <end position="159"/>
    </location>
</feature>
<keyword evidence="4 9" id="KW-0547">Nucleotide-binding</keyword>
<feature type="compositionally biased region" description="Polar residues" evidence="10">
    <location>
        <begin position="42"/>
        <end position="59"/>
    </location>
</feature>
<gene>
    <name evidence="12" type="ORF">BZ3500_MVSOF-1268-A1-R1_CHR2-1G04429</name>
</gene>
<evidence type="ECO:0000256" key="6">
    <source>
        <dbReference type="ARBA" id="ARBA00022840"/>
    </source>
</evidence>
<dbReference type="Proteomes" id="UP000249723">
    <property type="component" value="Unassembled WGS sequence"/>
</dbReference>
<evidence type="ECO:0000256" key="5">
    <source>
        <dbReference type="ARBA" id="ARBA00022777"/>
    </source>
</evidence>
<comment type="similarity">
    <text evidence="7">Belongs to the protein kinase superfamily. STE Ser/Thr protein kinase family. MAP kinase kinase subfamily.</text>
</comment>
<evidence type="ECO:0000313" key="12">
    <source>
        <dbReference type="EMBL" id="SCZ88466.1"/>
    </source>
</evidence>
<dbReference type="GO" id="GO:0004708">
    <property type="term" value="F:MAP kinase kinase activity"/>
    <property type="evidence" value="ECO:0007669"/>
    <property type="project" value="UniProtKB-EC"/>
</dbReference>
<dbReference type="PROSITE" id="PS00107">
    <property type="entry name" value="PROTEIN_KINASE_ATP"/>
    <property type="match status" value="1"/>
</dbReference>
<dbReference type="EMBL" id="FMWP01000012">
    <property type="protein sequence ID" value="SCZ88466.1"/>
    <property type="molecule type" value="Genomic_DNA"/>
</dbReference>
<feature type="compositionally biased region" description="Low complexity" evidence="10">
    <location>
        <begin position="243"/>
        <end position="252"/>
    </location>
</feature>
<feature type="compositionally biased region" description="Polar residues" evidence="10">
    <location>
        <begin position="99"/>
        <end position="113"/>
    </location>
</feature>
<proteinExistence type="inferred from homology"/>
<dbReference type="GO" id="GO:0032991">
    <property type="term" value="C:protein-containing complex"/>
    <property type="evidence" value="ECO:0007669"/>
    <property type="project" value="UniProtKB-ARBA"/>
</dbReference>
<evidence type="ECO:0000259" key="11">
    <source>
        <dbReference type="PROSITE" id="PS50011"/>
    </source>
</evidence>
<feature type="compositionally biased region" description="Low complexity" evidence="10">
    <location>
        <begin position="287"/>
        <end position="306"/>
    </location>
</feature>
<keyword evidence="6 9" id="KW-0067">ATP-binding</keyword>
<evidence type="ECO:0000256" key="9">
    <source>
        <dbReference type="PROSITE-ProRule" id="PRU10141"/>
    </source>
</evidence>
<feature type="region of interest" description="Disordered" evidence="10">
    <location>
        <begin position="195"/>
        <end position="323"/>
    </location>
</feature>
<feature type="compositionally biased region" description="Polar residues" evidence="10">
    <location>
        <begin position="1"/>
        <end position="26"/>
    </location>
</feature>
<keyword evidence="1" id="KW-0723">Serine/threonine-protein kinase</keyword>
<dbReference type="Gene3D" id="3.30.200.20">
    <property type="entry name" value="Phosphorylase Kinase, domain 1"/>
    <property type="match status" value="1"/>
</dbReference>
<dbReference type="InterPro" id="IPR000719">
    <property type="entry name" value="Prot_kinase_dom"/>
</dbReference>
<dbReference type="PROSITE" id="PS50011">
    <property type="entry name" value="PROTEIN_KINASE_DOM"/>
    <property type="match status" value="1"/>
</dbReference>
<dbReference type="Gene3D" id="1.10.510.10">
    <property type="entry name" value="Transferase(Phosphotransferase) domain 1"/>
    <property type="match status" value="1"/>
</dbReference>
<dbReference type="FunFam" id="3.30.200.20:FF:000341">
    <property type="entry name" value="MAP kinase kinase PBS2"/>
    <property type="match status" value="1"/>
</dbReference>
<dbReference type="InterPro" id="IPR008271">
    <property type="entry name" value="Ser/Thr_kinase_AS"/>
</dbReference>
<dbReference type="PROSITE" id="PS00108">
    <property type="entry name" value="PROTEIN_KINASE_ST"/>
    <property type="match status" value="1"/>
</dbReference>
<sequence>MSDQNNTSNDPSAQSSDPSTATNSTDAALIDSVARLDLDNGPPSNNSEHSDPASSTISNLEHDAKLISNGSVQGAESTRVASAASGRPPLGTPAVSEPALSTASSSGTPTLSASPPPIPNPIGSTTSPGAAPRPGSGVPPPLFPRATAPASLPPSAATRKAPLGPASSGLKAGVRGAPIGVGGAMKIPPSLAAKMAAMSSRNTTPSPTPPASAMASSPATPYSGPVPSSSTVSFRPSAPAAVPGRMTATGPAAGRGGGMMARRRAGPGLTLSAMGAGAATSSPGVDSPSTSGMISSSGDSGQSLPSVASPGARDGTGTPFSNFRKIVDPSGRLNFASKAVLHADGVDFSSGASFKIKMADFELFEELGQGNYGTVQKVWHKPTKVTMALKEIRLELDDSKLKTIITELDILHRATSPFIIDFYGAFFIDSCVYYCMEYMDAGSLELFAGCDVPENVLARVTSSIVHGLKFLKDELAIMHRDVKPTNVLINRRGFVKLCDFGVSGQLDRSMAKTNIGCQSYMAPERIKGESQGVASTYTASSDVWSLGLSIIEFAIGHYPYPPETYSNVFAQLTAIVHGDPPALPTRYSETARDFVMGCLEKSAVRRPNYAQLLEHPFLKGDVGREVDMVQWVVDALAYRAEHPKIATVALA</sequence>
<dbReference type="GO" id="GO:0005524">
    <property type="term" value="F:ATP binding"/>
    <property type="evidence" value="ECO:0007669"/>
    <property type="project" value="UniProtKB-UniRule"/>
</dbReference>
<dbReference type="Pfam" id="PF00069">
    <property type="entry name" value="Pkinase"/>
    <property type="match status" value="1"/>
</dbReference>
<evidence type="ECO:0000313" key="13">
    <source>
        <dbReference type="Proteomes" id="UP000249723"/>
    </source>
</evidence>
<reference evidence="13" key="1">
    <citation type="submission" date="2016-10" db="EMBL/GenBank/DDBJ databases">
        <authorList>
            <person name="Jeantristanb JTB J.-T."/>
            <person name="Ricardo R."/>
        </authorList>
    </citation>
    <scope>NUCLEOTIDE SEQUENCE [LARGE SCALE GENOMIC DNA]</scope>
</reference>
<name>A0A2X0KCU0_9BASI</name>
<evidence type="ECO:0000256" key="1">
    <source>
        <dbReference type="ARBA" id="ARBA00022527"/>
    </source>
</evidence>
<dbReference type="GO" id="GO:0038066">
    <property type="term" value="P:p38MAPK cascade"/>
    <property type="evidence" value="ECO:0007669"/>
    <property type="project" value="UniProtKB-ARBA"/>
</dbReference>
<dbReference type="EC" id="2.7.12.2" evidence="8"/>
<evidence type="ECO:0000256" key="10">
    <source>
        <dbReference type="SAM" id="MobiDB-lite"/>
    </source>
</evidence>
<keyword evidence="2" id="KW-0597">Phosphoprotein</keyword>
<dbReference type="STRING" id="289078.A0A2X0KCU0"/>
<organism evidence="12 13">
    <name type="scientific">Microbotryum saponariae</name>
    <dbReference type="NCBI Taxonomy" id="289078"/>
    <lineage>
        <taxon>Eukaryota</taxon>
        <taxon>Fungi</taxon>
        <taxon>Dikarya</taxon>
        <taxon>Basidiomycota</taxon>
        <taxon>Pucciniomycotina</taxon>
        <taxon>Microbotryomycetes</taxon>
        <taxon>Microbotryales</taxon>
        <taxon>Microbotryaceae</taxon>
        <taxon>Microbotryum</taxon>
    </lineage>
</organism>
<evidence type="ECO:0000256" key="3">
    <source>
        <dbReference type="ARBA" id="ARBA00022679"/>
    </source>
</evidence>
<evidence type="ECO:0000256" key="4">
    <source>
        <dbReference type="ARBA" id="ARBA00022741"/>
    </source>
</evidence>
<dbReference type="AlphaFoldDB" id="A0A2X0KCU0"/>
<dbReference type="InterPro" id="IPR011009">
    <property type="entry name" value="Kinase-like_dom_sf"/>
</dbReference>
<dbReference type="PANTHER" id="PTHR48013">
    <property type="entry name" value="DUAL SPECIFICITY MITOGEN-ACTIVATED PROTEIN KINASE KINASE 5-RELATED"/>
    <property type="match status" value="1"/>
</dbReference>
<dbReference type="GO" id="GO:0004674">
    <property type="term" value="F:protein serine/threonine kinase activity"/>
    <property type="evidence" value="ECO:0007669"/>
    <property type="project" value="UniProtKB-KW"/>
</dbReference>
<feature type="domain" description="Protein kinase" evidence="11">
    <location>
        <begin position="361"/>
        <end position="618"/>
    </location>
</feature>
<keyword evidence="13" id="KW-1185">Reference proteome</keyword>
<feature type="compositionally biased region" description="Low complexity" evidence="10">
    <location>
        <begin position="211"/>
        <end position="221"/>
    </location>
</feature>
<dbReference type="OrthoDB" id="10252354at2759"/>
<evidence type="ECO:0000256" key="8">
    <source>
        <dbReference type="ARBA" id="ARBA00038999"/>
    </source>
</evidence>
<keyword evidence="5" id="KW-0418">Kinase</keyword>
<feature type="binding site" evidence="9">
    <location>
        <position position="390"/>
    </location>
    <ligand>
        <name>ATP</name>
        <dbReference type="ChEBI" id="CHEBI:30616"/>
    </ligand>
</feature>
<keyword evidence="3" id="KW-0808">Transferase</keyword>
<feature type="compositionally biased region" description="Polar residues" evidence="10">
    <location>
        <begin position="68"/>
        <end position="80"/>
    </location>
</feature>
<dbReference type="SMART" id="SM00220">
    <property type="entry name" value="S_TKc"/>
    <property type="match status" value="1"/>
</dbReference>
<dbReference type="GO" id="GO:0071474">
    <property type="term" value="P:cellular hyperosmotic response"/>
    <property type="evidence" value="ECO:0007669"/>
    <property type="project" value="TreeGrafter"/>
</dbReference>
<evidence type="ECO:0000256" key="7">
    <source>
        <dbReference type="ARBA" id="ARBA00038035"/>
    </source>
</evidence>
<dbReference type="GO" id="GO:0005737">
    <property type="term" value="C:cytoplasm"/>
    <property type="evidence" value="ECO:0007669"/>
    <property type="project" value="UniProtKB-ARBA"/>
</dbReference>
<feature type="region of interest" description="Disordered" evidence="10">
    <location>
        <begin position="1"/>
        <end position="172"/>
    </location>
</feature>
<protein>
    <recommendedName>
        <fullName evidence="8">mitogen-activated protein kinase kinase</fullName>
        <ecNumber evidence="8">2.7.12.2</ecNumber>
    </recommendedName>
</protein>
<accession>A0A2X0KCU0</accession>
<dbReference type="PANTHER" id="PTHR48013:SF25">
    <property type="entry name" value="MAP KINASE KINASE PBS2"/>
    <property type="match status" value="1"/>
</dbReference>
<dbReference type="SUPFAM" id="SSF56112">
    <property type="entry name" value="Protein kinase-like (PK-like)"/>
    <property type="match status" value="1"/>
</dbReference>